<proteinExistence type="predicted"/>
<dbReference type="SMART" id="SM00855">
    <property type="entry name" value="PGAM"/>
    <property type="match status" value="1"/>
</dbReference>
<dbReference type="Pfam" id="PF00300">
    <property type="entry name" value="His_Phos_1"/>
    <property type="match status" value="1"/>
</dbReference>
<dbReference type="Proteomes" id="UP001334732">
    <property type="component" value="Chromosome"/>
</dbReference>
<gene>
    <name evidence="1" type="ORF">VA613_07905</name>
</gene>
<keyword evidence="2" id="KW-1185">Reference proteome</keyword>
<dbReference type="SUPFAM" id="SSF53254">
    <property type="entry name" value="Phosphoglycerate mutase-like"/>
    <property type="match status" value="1"/>
</dbReference>
<dbReference type="RefSeq" id="WP_324778559.1">
    <property type="nucleotide sequence ID" value="NZ_CP141769.1"/>
</dbReference>
<protein>
    <submittedName>
        <fullName evidence="1">Histidine phosphatase family protein</fullName>
    </submittedName>
</protein>
<accession>A0ABZ1CG31</accession>
<dbReference type="EMBL" id="CP141769">
    <property type="protein sequence ID" value="WRS37945.1"/>
    <property type="molecule type" value="Genomic_DNA"/>
</dbReference>
<organism evidence="1 2">
    <name type="scientific">Thiobacillus sedimenti</name>
    <dbReference type="NCBI Taxonomy" id="3110231"/>
    <lineage>
        <taxon>Bacteria</taxon>
        <taxon>Pseudomonadati</taxon>
        <taxon>Pseudomonadota</taxon>
        <taxon>Betaproteobacteria</taxon>
        <taxon>Nitrosomonadales</taxon>
        <taxon>Thiobacillaceae</taxon>
        <taxon>Thiobacillus</taxon>
    </lineage>
</organism>
<dbReference type="InterPro" id="IPR013078">
    <property type="entry name" value="His_Pase_superF_clade-1"/>
</dbReference>
<name>A0ABZ1CG31_9PROT</name>
<dbReference type="InterPro" id="IPR029033">
    <property type="entry name" value="His_PPase_superfam"/>
</dbReference>
<reference evidence="1 2" key="1">
    <citation type="submission" date="2023-12" db="EMBL/GenBank/DDBJ databases">
        <title>Thiobacillus sedimentum sp. nov., a chemolithoautotrophic sulfur-oxidizing bacterium isolated from freshwater sediment.</title>
        <authorList>
            <person name="Luo J."/>
            <person name="Dai C."/>
        </authorList>
    </citation>
    <scope>NUCLEOTIDE SEQUENCE [LARGE SCALE GENOMIC DNA]</scope>
    <source>
        <strain evidence="1 2">SCUT-2</strain>
    </source>
</reference>
<sequence length="150" mass="16246">MDLILWRHAEAEDGVPDLGRELTEKGRKLAARVADWLNPRLPEDIRILVSPAARALQTAQALGRDYTESPAVAPGARADEVLAAAGWPDGVHPVLVVGHQPTLGQVAMQLLAGQRGDLAVKKGAIWWFQGRERGGQLQVVLRAVATPDWL</sequence>
<dbReference type="Gene3D" id="3.40.50.1240">
    <property type="entry name" value="Phosphoglycerate mutase-like"/>
    <property type="match status" value="1"/>
</dbReference>
<evidence type="ECO:0000313" key="1">
    <source>
        <dbReference type="EMBL" id="WRS37945.1"/>
    </source>
</evidence>
<dbReference type="CDD" id="cd07040">
    <property type="entry name" value="HP"/>
    <property type="match status" value="1"/>
</dbReference>
<evidence type="ECO:0000313" key="2">
    <source>
        <dbReference type="Proteomes" id="UP001334732"/>
    </source>
</evidence>